<evidence type="ECO:0000313" key="1">
    <source>
        <dbReference type="EMBL" id="SOC81110.1"/>
    </source>
</evidence>
<organism evidence="1 2">
    <name type="scientific">Salinimicrobium sediminis</name>
    <dbReference type="NCBI Taxonomy" id="1343891"/>
    <lineage>
        <taxon>Bacteria</taxon>
        <taxon>Pseudomonadati</taxon>
        <taxon>Bacteroidota</taxon>
        <taxon>Flavobacteriia</taxon>
        <taxon>Flavobacteriales</taxon>
        <taxon>Flavobacteriaceae</taxon>
        <taxon>Salinimicrobium</taxon>
    </lineage>
</organism>
<proteinExistence type="predicted"/>
<dbReference type="EMBL" id="OCMF01000004">
    <property type="protein sequence ID" value="SOC81110.1"/>
    <property type="molecule type" value="Genomic_DNA"/>
</dbReference>
<dbReference type="Proteomes" id="UP000219193">
    <property type="component" value="Unassembled WGS sequence"/>
</dbReference>
<protein>
    <submittedName>
        <fullName evidence="1">Uncharacterized protein</fullName>
    </submittedName>
</protein>
<dbReference type="AlphaFoldDB" id="A0A285X708"/>
<evidence type="ECO:0000313" key="2">
    <source>
        <dbReference type="Proteomes" id="UP000219193"/>
    </source>
</evidence>
<sequence>MRLVAVRIKNNSNEDVTFGEDIFLTYKNGGKVLLMPTEEVFSKLKQHPTSHLAYLLLSPVSVYTTKTHANGLTETSNAFPIGLIVGPGLAAGNLIAASSANKKFKRDLREYDLHGKNIERGATVYGLVGIRANNYDALELRFESPAVPPHGETTTP</sequence>
<dbReference type="OrthoDB" id="798271at2"/>
<gene>
    <name evidence="1" type="ORF">SAMN06296241_2682</name>
</gene>
<dbReference type="RefSeq" id="WP_097056887.1">
    <property type="nucleotide sequence ID" value="NZ_OCMF01000004.1"/>
</dbReference>
<keyword evidence="2" id="KW-1185">Reference proteome</keyword>
<reference evidence="2" key="1">
    <citation type="submission" date="2017-09" db="EMBL/GenBank/DDBJ databases">
        <authorList>
            <person name="Varghese N."/>
            <person name="Submissions S."/>
        </authorList>
    </citation>
    <scope>NUCLEOTIDE SEQUENCE [LARGE SCALE GENOMIC DNA]</scope>
    <source>
        <strain evidence="2">CGMCC 1.12641</strain>
    </source>
</reference>
<accession>A0A285X708</accession>
<name>A0A285X708_9FLAO</name>